<dbReference type="PANTHER" id="PTHR46116:SF15">
    <property type="entry name" value="(E3-INDEPENDENT) E2 UBIQUITIN-CONJUGATING ENZYME"/>
    <property type="match status" value="1"/>
</dbReference>
<dbReference type="PANTHER" id="PTHR46116">
    <property type="entry name" value="(E3-INDEPENDENT) E2 UBIQUITIN-CONJUGATING ENZYME"/>
    <property type="match status" value="1"/>
</dbReference>
<evidence type="ECO:0000313" key="4">
    <source>
        <dbReference type="EMBL" id="KAG5174020.1"/>
    </source>
</evidence>
<dbReference type="EMBL" id="JAFIQS010000001">
    <property type="protein sequence ID" value="KAG5174020.1"/>
    <property type="molecule type" value="Genomic_DNA"/>
</dbReference>
<dbReference type="AlphaFoldDB" id="A0A8H8CQJ8"/>
<reference evidence="4" key="1">
    <citation type="submission" date="2021-02" db="EMBL/GenBank/DDBJ databases">
        <title>Psilocybe cubensis genome.</title>
        <authorList>
            <person name="Mckernan K.J."/>
            <person name="Crawford S."/>
            <person name="Trippe A."/>
            <person name="Kane L.T."/>
            <person name="Mclaughlin S."/>
        </authorList>
    </citation>
    <scope>NUCLEOTIDE SEQUENCE [LARGE SCALE GENOMIC DNA]</scope>
    <source>
        <strain evidence="4">MGC-MH-2018</strain>
    </source>
</reference>
<keyword evidence="1" id="KW-0808">Transferase</keyword>
<comment type="caution">
    <text evidence="4">The sequence shown here is derived from an EMBL/GenBank/DDBJ whole genome shotgun (WGS) entry which is preliminary data.</text>
</comment>
<dbReference type="GO" id="GO:0061631">
    <property type="term" value="F:ubiquitin conjugating enzyme activity"/>
    <property type="evidence" value="ECO:0007669"/>
    <property type="project" value="TreeGrafter"/>
</dbReference>
<keyword evidence="2" id="KW-0833">Ubl conjugation pathway</keyword>
<dbReference type="CDD" id="cd23837">
    <property type="entry name" value="UBCc_UBE2O"/>
    <property type="match status" value="1"/>
</dbReference>
<protein>
    <recommendedName>
        <fullName evidence="3">UBC core domain-containing protein</fullName>
    </recommendedName>
</protein>
<dbReference type="SUPFAM" id="SSF54495">
    <property type="entry name" value="UBC-like"/>
    <property type="match status" value="1"/>
</dbReference>
<evidence type="ECO:0000256" key="1">
    <source>
        <dbReference type="ARBA" id="ARBA00022679"/>
    </source>
</evidence>
<organism evidence="4">
    <name type="scientific">Psilocybe cubensis</name>
    <name type="common">Psychedelic mushroom</name>
    <name type="synonym">Stropharia cubensis</name>
    <dbReference type="NCBI Taxonomy" id="181762"/>
    <lineage>
        <taxon>Eukaryota</taxon>
        <taxon>Fungi</taxon>
        <taxon>Dikarya</taxon>
        <taxon>Basidiomycota</taxon>
        <taxon>Agaricomycotina</taxon>
        <taxon>Agaricomycetes</taxon>
        <taxon>Agaricomycetidae</taxon>
        <taxon>Agaricales</taxon>
        <taxon>Agaricineae</taxon>
        <taxon>Strophariaceae</taxon>
        <taxon>Psilocybe</taxon>
    </lineage>
</organism>
<dbReference type="InterPro" id="IPR057733">
    <property type="entry name" value="UBE2O-like_SH3-B"/>
</dbReference>
<dbReference type="SMART" id="SM00212">
    <property type="entry name" value="UBCc"/>
    <property type="match status" value="1"/>
</dbReference>
<evidence type="ECO:0000256" key="2">
    <source>
        <dbReference type="ARBA" id="ARBA00022786"/>
    </source>
</evidence>
<accession>A0A8H8CQJ8</accession>
<dbReference type="Pfam" id="PF23043">
    <property type="entry name" value="SH3-B_UBE2O"/>
    <property type="match status" value="1"/>
</dbReference>
<evidence type="ECO:0000259" key="3">
    <source>
        <dbReference type="PROSITE" id="PS50127"/>
    </source>
</evidence>
<dbReference type="PROSITE" id="PS50127">
    <property type="entry name" value="UBC_2"/>
    <property type="match status" value="1"/>
</dbReference>
<dbReference type="Gene3D" id="3.10.110.10">
    <property type="entry name" value="Ubiquitin Conjugating Enzyme"/>
    <property type="match status" value="1"/>
</dbReference>
<gene>
    <name evidence="4" type="ORF">JR316_000678</name>
</gene>
<dbReference type="InterPro" id="IPR016135">
    <property type="entry name" value="UBQ-conjugating_enzyme/RWD"/>
</dbReference>
<dbReference type="InterPro" id="IPR000608">
    <property type="entry name" value="UBC"/>
</dbReference>
<sequence length="909" mass="102001">MSALPSTKPQAKGSKLFQQDIVAKISDPDYYGIVLRCWHDNEDFPPPPVADPMMRPLSYGEVGVTFISHDREREILPESQLRLVDRTLQPGDYCKRSFDDVRAGVVTEMKVKGKIKHAINAQKIGRSFTTSDLVDKTNAEVGDYVVYDDWVGQVIEVFSQYLVQRPSGAIFQLPEMGSRFAVGESGTNIVSNISEEKDNGGKDIVIALYHSVYVVAWLALNQSLDPSVSASKKRPQRFWFGEDIGKLTLIRGRSDLEMRVGDRVQPKDLTDIPVSEHGPAPKVGQGRLVTTCVVTETLTEVTVLWQNGITEVVKSVDLIPYINPDEYDCWPGDYVLWKNEETIHPAVVQSVNAKERTALVLLPESGAVELVPLLELDAHGTSEHAGNDPHTEVFGVRRGDFVFVHAPGTTNGLQKPRVPRIGEVEAWVREDPFDYAGWRQELCDIGLEIAPKREQTTCGHGSMQRPVKHDGKLLWCGEVTGLNLDGTVQVTHPDSSIQVYPLDRLTKLYDGIEQLEDDVWDEGSDGEHSYTDEEEWAMNEDVEWDNAMDTRVSDDEDDAIQVDEELRSPEHGMPGDDEEISPNVSHNMGPVAEAIFQNPDLSTEGQTADNHIDDISDGIQWKRFEILPSAPSDHHFYSTPPTQVSRAFLSRLSREYRVLRSSLPGKYNQSFYKLFSFIYVFISLDSIVVRAYEDRTDLLRCLIIGPENTPYEDAPFVIDWLLDSNFPQGPPVAHFHSWTNGNGRVNPNLYEEGKVCLSILGTWSGDKDEIWSAARSSLLQTFVSIQGLVLVKEPWFCEPAFDKLRGTEEGTVNSRLYSEKAYVLSRAFVRRALEIPPGGLEPEIRTFYFKEKRLAKVLKDAERLIQKSRASQEVLPAEQDVAVPRLSAGGIISLERTLVKLRSFLLSGI</sequence>
<feature type="domain" description="UBC core" evidence="3">
    <location>
        <begin position="647"/>
        <end position="834"/>
    </location>
</feature>
<proteinExistence type="predicted"/>
<name>A0A8H8CQJ8_PSICU</name>
<dbReference type="Pfam" id="PF00179">
    <property type="entry name" value="UQ_con"/>
    <property type="match status" value="1"/>
</dbReference>